<gene>
    <name evidence="2" type="ORF">E2C01_052421</name>
</gene>
<sequence length="90" mass="9826">MRNLCSCGDHAPEMKESPSSEGTCRKTETVPEEPSQREVPREDDPDPSTRRDLPDTAVKEEPNISVGLTLPSSVSSSTTEEGPRVSREAK</sequence>
<keyword evidence="3" id="KW-1185">Reference proteome</keyword>
<dbReference type="AlphaFoldDB" id="A0A5B7GLI0"/>
<reference evidence="2 3" key="1">
    <citation type="submission" date="2019-05" db="EMBL/GenBank/DDBJ databases">
        <title>Another draft genome of Portunus trituberculatus and its Hox gene families provides insights of decapod evolution.</title>
        <authorList>
            <person name="Jeong J.-H."/>
            <person name="Song I."/>
            <person name="Kim S."/>
            <person name="Choi T."/>
            <person name="Kim D."/>
            <person name="Ryu S."/>
            <person name="Kim W."/>
        </authorList>
    </citation>
    <scope>NUCLEOTIDE SEQUENCE [LARGE SCALE GENOMIC DNA]</scope>
    <source>
        <tissue evidence="2">Muscle</tissue>
    </source>
</reference>
<dbReference type="EMBL" id="VSRR010015665">
    <property type="protein sequence ID" value="MPC58416.1"/>
    <property type="molecule type" value="Genomic_DNA"/>
</dbReference>
<accession>A0A5B7GLI0</accession>
<evidence type="ECO:0000313" key="2">
    <source>
        <dbReference type="EMBL" id="MPC58416.1"/>
    </source>
</evidence>
<name>A0A5B7GLI0_PORTR</name>
<protein>
    <submittedName>
        <fullName evidence="2">Uncharacterized protein</fullName>
    </submittedName>
</protein>
<proteinExistence type="predicted"/>
<organism evidence="2 3">
    <name type="scientific">Portunus trituberculatus</name>
    <name type="common">Swimming crab</name>
    <name type="synonym">Neptunus trituberculatus</name>
    <dbReference type="NCBI Taxonomy" id="210409"/>
    <lineage>
        <taxon>Eukaryota</taxon>
        <taxon>Metazoa</taxon>
        <taxon>Ecdysozoa</taxon>
        <taxon>Arthropoda</taxon>
        <taxon>Crustacea</taxon>
        <taxon>Multicrustacea</taxon>
        <taxon>Malacostraca</taxon>
        <taxon>Eumalacostraca</taxon>
        <taxon>Eucarida</taxon>
        <taxon>Decapoda</taxon>
        <taxon>Pleocyemata</taxon>
        <taxon>Brachyura</taxon>
        <taxon>Eubrachyura</taxon>
        <taxon>Portunoidea</taxon>
        <taxon>Portunidae</taxon>
        <taxon>Portuninae</taxon>
        <taxon>Portunus</taxon>
    </lineage>
</organism>
<dbReference type="Proteomes" id="UP000324222">
    <property type="component" value="Unassembled WGS sequence"/>
</dbReference>
<feature type="compositionally biased region" description="Basic and acidic residues" evidence="1">
    <location>
        <begin position="81"/>
        <end position="90"/>
    </location>
</feature>
<feature type="compositionally biased region" description="Low complexity" evidence="1">
    <location>
        <begin position="65"/>
        <end position="80"/>
    </location>
</feature>
<evidence type="ECO:0000256" key="1">
    <source>
        <dbReference type="SAM" id="MobiDB-lite"/>
    </source>
</evidence>
<comment type="caution">
    <text evidence="2">The sequence shown here is derived from an EMBL/GenBank/DDBJ whole genome shotgun (WGS) entry which is preliminary data.</text>
</comment>
<evidence type="ECO:0000313" key="3">
    <source>
        <dbReference type="Proteomes" id="UP000324222"/>
    </source>
</evidence>
<feature type="region of interest" description="Disordered" evidence="1">
    <location>
        <begin position="1"/>
        <end position="90"/>
    </location>
</feature>
<feature type="compositionally biased region" description="Basic and acidic residues" evidence="1">
    <location>
        <begin position="10"/>
        <end position="62"/>
    </location>
</feature>